<dbReference type="Gene3D" id="6.10.340.10">
    <property type="match status" value="1"/>
</dbReference>
<dbReference type="Gene3D" id="1.10.3210.10">
    <property type="entry name" value="Hypothetical protein af1432"/>
    <property type="match status" value="2"/>
</dbReference>
<dbReference type="SMART" id="SM00065">
    <property type="entry name" value="GAF"/>
    <property type="match status" value="1"/>
</dbReference>
<keyword evidence="2" id="KW-1003">Cell membrane</keyword>
<dbReference type="EMBL" id="SADE01000001">
    <property type="protein sequence ID" value="RVU39498.1"/>
    <property type="molecule type" value="Genomic_DNA"/>
</dbReference>
<dbReference type="InterPro" id="IPR003018">
    <property type="entry name" value="GAF"/>
</dbReference>
<gene>
    <name evidence="10" type="ORF">EOI86_09790</name>
</gene>
<evidence type="ECO:0000313" key="11">
    <source>
        <dbReference type="Proteomes" id="UP000287447"/>
    </source>
</evidence>
<dbReference type="Proteomes" id="UP000287447">
    <property type="component" value="Unassembled WGS sequence"/>
</dbReference>
<dbReference type="SMART" id="SM00471">
    <property type="entry name" value="HDc"/>
    <property type="match status" value="1"/>
</dbReference>
<dbReference type="InterPro" id="IPR029016">
    <property type="entry name" value="GAF-like_dom_sf"/>
</dbReference>
<dbReference type="PANTHER" id="PTHR43155:SF2">
    <property type="entry name" value="CYCLIC DI-GMP PHOSPHODIESTERASE PA4108"/>
    <property type="match status" value="1"/>
</dbReference>
<dbReference type="Pfam" id="PF01966">
    <property type="entry name" value="HD"/>
    <property type="match status" value="1"/>
</dbReference>
<feature type="chain" id="PRO_5018646858" evidence="7">
    <location>
        <begin position="18"/>
        <end position="1025"/>
    </location>
</feature>
<feature type="transmembrane region" description="Helical" evidence="6">
    <location>
        <begin position="341"/>
        <end position="361"/>
    </location>
</feature>
<feature type="domain" description="HAMP" evidence="8">
    <location>
        <begin position="362"/>
        <end position="416"/>
    </location>
</feature>
<sequence length="1025" mass="113749">MSIAFKLPALVAVCATACSVAVGIGAYKRSADALEDVTAAKLVSISESRSAAFSTYLKGVEEDVELIARSPVVSDALRELNRSFAGLGISSDRTEALLRTVYKVDNPNGDVENPEDLPENVSAYKQTHDRFHPWLKLLHELKGYYDVFLISPQGDVVYTSSKHAEFGTNLITGRWKNTALAGTISGALSTPPNVTAQFTDFQSYAPIGGAPASFLSEPVFDGGKFLGVIALQMPIIRLNEIMQVTAGMGETGETYVVGSDRLMRTDSRFDEDSSILKVSVNTTTSERALAGESGVMFAYDYKGHDVLSAYSPFTFRGARWALLSEIGAVEVMAPVIQLRNMTFAIVVVTTAVVVAIGFFAARSVTKPLSRIRNAFLDFGVTRRVDGPIPGTGRSDELGDIARTFSEVAKQVSGFIEAQKTEAVRLESMVQERTRDLMQTQTKLERLVERGIALGGEHSETRLIDAVLDVAKELAQADGATLYMLKDDALHFENMKNDSMGIDIGGHDGPPVGLVPVPLWDPESKEPNHRNVASHCALVGETVLIDDAYNNENFDFSGTKRVDEQNGYHSTSFLTVPLKPRGKNVIGVLQLINAKNPETGEVGPFDVEVVNFVEALASQAAVALDNKNLIQSQKELLDSFIELMAAAIDAKSPYTGGHCRRVPELAMMLARSAESESDGPLSEFKFANEDEWREFRIAAWLHDCGKVTTPEYVVDKATKLETIYNRMHEIRTRFEVLLRDNKIAFLQAALDGKEPDRDAFERENAALMDDFAFVAECNIGGEFMDEEKKERLRQIGRREWTRHFSDRLGLSIAERKRMDEFSEPALPVVEKLLDDKPEHIHRRETSDVFGDNPYGFDMDVPEHRFNHGEIYNLCISRGTLTAEERFIINDHIVQTIIMLEGLPYPDHLKRIPEIAAGHHETMIGTGYPRKLKKDDMSIPARIMAIADIFEALTAADRPYKPAKTLTESIRIMSFMKKDQHIDPDLFDLFLRNGVYKEYARRFLLPEQIDEVDISAYMDDGAVPAAS</sequence>
<dbReference type="PROSITE" id="PS51832">
    <property type="entry name" value="HD_GYP"/>
    <property type="match status" value="1"/>
</dbReference>
<organism evidence="10 11">
    <name type="scientific">Hwanghaeella grinnelliae</name>
    <dbReference type="NCBI Taxonomy" id="2500179"/>
    <lineage>
        <taxon>Bacteria</taxon>
        <taxon>Pseudomonadati</taxon>
        <taxon>Pseudomonadota</taxon>
        <taxon>Alphaproteobacteria</taxon>
        <taxon>Rhodospirillales</taxon>
        <taxon>Rhodospirillaceae</taxon>
        <taxon>Hwanghaeella</taxon>
    </lineage>
</organism>
<dbReference type="GO" id="GO:0005886">
    <property type="term" value="C:plasma membrane"/>
    <property type="evidence" value="ECO:0007669"/>
    <property type="project" value="UniProtKB-SubCell"/>
</dbReference>
<reference evidence="11" key="1">
    <citation type="submission" date="2019-01" db="EMBL/GenBank/DDBJ databases">
        <title>Gri0909 isolated from a small marine red alga.</title>
        <authorList>
            <person name="Kim J."/>
            <person name="Jeong S.E."/>
            <person name="Jeon C.O."/>
        </authorList>
    </citation>
    <scope>NUCLEOTIDE SEQUENCE [LARGE SCALE GENOMIC DNA]</scope>
    <source>
        <strain evidence="11">Gri0909</strain>
    </source>
</reference>
<dbReference type="GO" id="GO:0008081">
    <property type="term" value="F:phosphoric diester hydrolase activity"/>
    <property type="evidence" value="ECO:0007669"/>
    <property type="project" value="UniProtKB-ARBA"/>
</dbReference>
<proteinExistence type="predicted"/>
<dbReference type="RefSeq" id="WP_127764869.1">
    <property type="nucleotide sequence ID" value="NZ_SADE01000001.1"/>
</dbReference>
<dbReference type="OrthoDB" id="9802066at2"/>
<dbReference type="InterPro" id="IPR006674">
    <property type="entry name" value="HD_domain"/>
</dbReference>
<feature type="signal peptide" evidence="7">
    <location>
        <begin position="1"/>
        <end position="17"/>
    </location>
</feature>
<keyword evidence="7" id="KW-0732">Signal</keyword>
<keyword evidence="5 6" id="KW-0472">Membrane</keyword>
<dbReference type="SUPFAM" id="SSF55781">
    <property type="entry name" value="GAF domain-like"/>
    <property type="match status" value="1"/>
</dbReference>
<comment type="caution">
    <text evidence="10">The sequence shown here is derived from an EMBL/GenBank/DDBJ whole genome shotgun (WGS) entry which is preliminary data.</text>
</comment>
<dbReference type="Pfam" id="PF13487">
    <property type="entry name" value="HD_5"/>
    <property type="match status" value="1"/>
</dbReference>
<evidence type="ECO:0000256" key="2">
    <source>
        <dbReference type="ARBA" id="ARBA00022475"/>
    </source>
</evidence>
<evidence type="ECO:0000256" key="5">
    <source>
        <dbReference type="ARBA" id="ARBA00023136"/>
    </source>
</evidence>
<evidence type="ECO:0000313" key="10">
    <source>
        <dbReference type="EMBL" id="RVU39498.1"/>
    </source>
</evidence>
<dbReference type="PANTHER" id="PTHR43155">
    <property type="entry name" value="CYCLIC DI-GMP PHOSPHODIESTERASE PA4108-RELATED"/>
    <property type="match status" value="1"/>
</dbReference>
<dbReference type="GO" id="GO:0007165">
    <property type="term" value="P:signal transduction"/>
    <property type="evidence" value="ECO:0007669"/>
    <property type="project" value="InterPro"/>
</dbReference>
<keyword evidence="11" id="KW-1185">Reference proteome</keyword>
<dbReference type="InterPro" id="IPR037522">
    <property type="entry name" value="HD_GYP_dom"/>
</dbReference>
<dbReference type="AlphaFoldDB" id="A0A3S3USH1"/>
<keyword evidence="4 6" id="KW-1133">Transmembrane helix</keyword>
<accession>A0A3S3USH1</accession>
<keyword evidence="3 6" id="KW-0812">Transmembrane</keyword>
<evidence type="ECO:0000259" key="8">
    <source>
        <dbReference type="PROSITE" id="PS50885"/>
    </source>
</evidence>
<dbReference type="Gene3D" id="3.30.450.40">
    <property type="match status" value="1"/>
</dbReference>
<protein>
    <submittedName>
        <fullName evidence="10">GAF domain-containing protein</fullName>
    </submittedName>
</protein>
<dbReference type="PROSITE" id="PS50885">
    <property type="entry name" value="HAMP"/>
    <property type="match status" value="1"/>
</dbReference>
<feature type="domain" description="HD-GYP" evidence="9">
    <location>
        <begin position="796"/>
        <end position="1004"/>
    </location>
</feature>
<dbReference type="InterPro" id="IPR033479">
    <property type="entry name" value="dCache_1"/>
</dbReference>
<comment type="subcellular location">
    <subcellularLocation>
        <location evidence="1">Cell membrane</location>
        <topology evidence="1">Multi-pass membrane protein</topology>
    </subcellularLocation>
</comment>
<dbReference type="SUPFAM" id="SSF109604">
    <property type="entry name" value="HD-domain/PDEase-like"/>
    <property type="match status" value="2"/>
</dbReference>
<dbReference type="SMART" id="SM00304">
    <property type="entry name" value="HAMP"/>
    <property type="match status" value="1"/>
</dbReference>
<evidence type="ECO:0000256" key="7">
    <source>
        <dbReference type="SAM" id="SignalP"/>
    </source>
</evidence>
<evidence type="ECO:0000256" key="6">
    <source>
        <dbReference type="SAM" id="Phobius"/>
    </source>
</evidence>
<dbReference type="CDD" id="cd00077">
    <property type="entry name" value="HDc"/>
    <property type="match status" value="1"/>
</dbReference>
<dbReference type="Pfam" id="PF01590">
    <property type="entry name" value="GAF"/>
    <property type="match status" value="1"/>
</dbReference>
<evidence type="ECO:0000256" key="1">
    <source>
        <dbReference type="ARBA" id="ARBA00004651"/>
    </source>
</evidence>
<evidence type="ECO:0000256" key="4">
    <source>
        <dbReference type="ARBA" id="ARBA00022989"/>
    </source>
</evidence>
<dbReference type="InterPro" id="IPR003607">
    <property type="entry name" value="HD/PDEase_dom"/>
</dbReference>
<name>A0A3S3USH1_9PROT</name>
<evidence type="ECO:0000259" key="9">
    <source>
        <dbReference type="PROSITE" id="PS51832"/>
    </source>
</evidence>
<evidence type="ECO:0000256" key="3">
    <source>
        <dbReference type="ARBA" id="ARBA00022692"/>
    </source>
</evidence>
<dbReference type="InterPro" id="IPR003660">
    <property type="entry name" value="HAMP_dom"/>
</dbReference>
<dbReference type="Pfam" id="PF02743">
    <property type="entry name" value="dCache_1"/>
    <property type="match status" value="1"/>
</dbReference>